<gene>
    <name evidence="2" type="ORF">DWX93_15875</name>
</gene>
<dbReference type="RefSeq" id="WP_118098555.1">
    <property type="nucleotide sequence ID" value="NZ_CAKMUY010000007.1"/>
</dbReference>
<name>A0A395V306_9FIRM</name>
<feature type="domain" description="DNA binding HTH" evidence="1">
    <location>
        <begin position="3"/>
        <end position="31"/>
    </location>
</feature>
<sequence length="35" mass="3958">MLTLPKNNGSRQKIAEELEISPTTLWTKMKKGIAE</sequence>
<dbReference type="GO" id="GO:0043565">
    <property type="term" value="F:sequence-specific DNA binding"/>
    <property type="evidence" value="ECO:0007669"/>
    <property type="project" value="InterPro"/>
</dbReference>
<evidence type="ECO:0000313" key="2">
    <source>
        <dbReference type="EMBL" id="RGS36387.1"/>
    </source>
</evidence>
<dbReference type="Proteomes" id="UP000266172">
    <property type="component" value="Unassembled WGS sequence"/>
</dbReference>
<dbReference type="EMBL" id="QRVL01000023">
    <property type="protein sequence ID" value="RGS36387.1"/>
    <property type="molecule type" value="Genomic_DNA"/>
</dbReference>
<dbReference type="Pfam" id="PF02954">
    <property type="entry name" value="HTH_8"/>
    <property type="match status" value="1"/>
</dbReference>
<accession>A0A395V306</accession>
<proteinExistence type="predicted"/>
<dbReference type="SUPFAM" id="SSF46689">
    <property type="entry name" value="Homeodomain-like"/>
    <property type="match status" value="1"/>
</dbReference>
<protein>
    <recommendedName>
        <fullName evidence="1">DNA binding HTH domain-containing protein</fullName>
    </recommendedName>
</protein>
<organism evidence="2 3">
    <name type="scientific">Roseburia hominis</name>
    <dbReference type="NCBI Taxonomy" id="301301"/>
    <lineage>
        <taxon>Bacteria</taxon>
        <taxon>Bacillati</taxon>
        <taxon>Bacillota</taxon>
        <taxon>Clostridia</taxon>
        <taxon>Lachnospirales</taxon>
        <taxon>Lachnospiraceae</taxon>
        <taxon>Roseburia</taxon>
    </lineage>
</organism>
<evidence type="ECO:0000313" key="3">
    <source>
        <dbReference type="Proteomes" id="UP000266172"/>
    </source>
</evidence>
<dbReference type="InterPro" id="IPR009057">
    <property type="entry name" value="Homeodomain-like_sf"/>
</dbReference>
<dbReference type="AlphaFoldDB" id="A0A395V306"/>
<reference evidence="2 3" key="1">
    <citation type="submission" date="2018-08" db="EMBL/GenBank/DDBJ databases">
        <title>A genome reference for cultivated species of the human gut microbiota.</title>
        <authorList>
            <person name="Zou Y."/>
            <person name="Xue W."/>
            <person name="Luo G."/>
        </authorList>
    </citation>
    <scope>NUCLEOTIDE SEQUENCE [LARGE SCALE GENOMIC DNA]</scope>
    <source>
        <strain evidence="2 3">AF22-12AC</strain>
    </source>
</reference>
<dbReference type="Gene3D" id="1.10.10.60">
    <property type="entry name" value="Homeodomain-like"/>
    <property type="match status" value="1"/>
</dbReference>
<dbReference type="InterPro" id="IPR002197">
    <property type="entry name" value="HTH_Fis"/>
</dbReference>
<comment type="caution">
    <text evidence="2">The sequence shown here is derived from an EMBL/GenBank/DDBJ whole genome shotgun (WGS) entry which is preliminary data.</text>
</comment>
<evidence type="ECO:0000259" key="1">
    <source>
        <dbReference type="Pfam" id="PF02954"/>
    </source>
</evidence>